<dbReference type="GO" id="GO:0005737">
    <property type="term" value="C:cytoplasm"/>
    <property type="evidence" value="ECO:0007669"/>
    <property type="project" value="TreeGrafter"/>
</dbReference>
<dbReference type="Pfam" id="PF07992">
    <property type="entry name" value="Pyr_redox_2"/>
    <property type="match status" value="1"/>
</dbReference>
<evidence type="ECO:0000256" key="3">
    <source>
        <dbReference type="ARBA" id="ARBA00022777"/>
    </source>
</evidence>
<sequence length="726" mass="75591">MPAAPLPLTRELVLIGGGHAHALLLRRWGMRPLPGVRVTVIDPNPEAPYTGMLPGHVAGHYARAELEIDLVKLARFAGARVVFGRATGLDRAARAVHVAGRPPVRYDVASIDIGISSDPAELRGFAPHGAAAKPLGPYAQRWRAFRESVAAGTPPEVAVIGGGVGGVELSMAMAHALRTDGHSPTITVLDADRALPGLGDKARAALLANMTRLGVTLREGVQIAEVTETAVVLADGETVPSHLTVGAAGARPQGWLAETGLDLTDGFVTVGPTLQSVTDPAVLAAGDCAHLSHAPRPKAGVYAVRQAPYLYDNLCTLLSGTGRLRRYRPQADYLKLISLGDRSALMEKRGLVLQGRWLWRWKDRIDRKFMRKFHELPEMPPPALPRRHAAGMVEARGAKPACGGCGAKVGGATLGRVLAALPGAGRDDVLTRPGDDAAVLALGGVRQVVTTDHLRAFTEDPWTQTRIAAIHAMGDIWAMGATPQAALAQVILPRLAPELQEAWLSEIMSAAAEVFGAAGAEIVGGHSSLGAELTVGFTVTGLCPRAPITVAGARPGDALILTKPLGSGTILAAEMQGKARGAWVVAALRQMGMAQDTAAGLLAKAHAMSDVTGFGLAGHLMAICEASGVAAELDLAAVPVMPGAEELATAGLRSTLYPDNRAVAERMSVPLGPRAELLFDPQTAGGLLAAVPGETAERLLFRLQDAGVPAARIGRVVAGAPFVTVR</sequence>
<dbReference type="EC" id="2.7.9.3" evidence="9"/>
<dbReference type="InterPro" id="IPR036676">
    <property type="entry name" value="PurM-like_C_sf"/>
</dbReference>
<feature type="domain" description="PurM-like N-terminal" evidence="6">
    <location>
        <begin position="434"/>
        <end position="542"/>
    </location>
</feature>
<dbReference type="PANTHER" id="PTHR10256:SF0">
    <property type="entry name" value="INACTIVE SELENIDE, WATER DIKINASE-LIKE PROTEIN-RELATED"/>
    <property type="match status" value="1"/>
</dbReference>
<keyword evidence="2" id="KW-0547">Nucleotide-binding</keyword>
<keyword evidence="5" id="KW-0711">Selenium</keyword>
<proteinExistence type="predicted"/>
<dbReference type="NCBIfam" id="TIGR03169">
    <property type="entry name" value="Nterm_to_SelD"/>
    <property type="match status" value="1"/>
</dbReference>
<dbReference type="InterPro" id="IPR017584">
    <property type="entry name" value="Pyridine_nucleo_diS_OxRdtase_N"/>
</dbReference>
<evidence type="ECO:0000313" key="10">
    <source>
        <dbReference type="Proteomes" id="UP001220964"/>
    </source>
</evidence>
<dbReference type="RefSeq" id="WP_275567555.1">
    <property type="nucleotide sequence ID" value="NZ_JARGYC010000027.1"/>
</dbReference>
<dbReference type="AlphaFoldDB" id="A0AAE3T8H2"/>
<dbReference type="NCBIfam" id="TIGR00476">
    <property type="entry name" value="selD"/>
    <property type="match status" value="1"/>
</dbReference>
<name>A0AAE3T8H2_9RHOB</name>
<dbReference type="InterPro" id="IPR010918">
    <property type="entry name" value="PurM-like_C_dom"/>
</dbReference>
<evidence type="ECO:0000313" key="9">
    <source>
        <dbReference type="EMBL" id="MDF0601415.1"/>
    </source>
</evidence>
<dbReference type="SUPFAM" id="SSF56042">
    <property type="entry name" value="PurM C-terminal domain-like"/>
    <property type="match status" value="1"/>
</dbReference>
<keyword evidence="3" id="KW-0418">Kinase</keyword>
<dbReference type="GO" id="GO:0005524">
    <property type="term" value="F:ATP binding"/>
    <property type="evidence" value="ECO:0007669"/>
    <property type="project" value="UniProtKB-KW"/>
</dbReference>
<dbReference type="PANTHER" id="PTHR10256">
    <property type="entry name" value="SELENIDE, WATER DIKINASE"/>
    <property type="match status" value="1"/>
</dbReference>
<organism evidence="9 10">
    <name type="scientific">Psychromarinibacter sediminicola</name>
    <dbReference type="NCBI Taxonomy" id="3033385"/>
    <lineage>
        <taxon>Bacteria</taxon>
        <taxon>Pseudomonadati</taxon>
        <taxon>Pseudomonadota</taxon>
        <taxon>Alphaproteobacteria</taxon>
        <taxon>Rhodobacterales</taxon>
        <taxon>Paracoccaceae</taxon>
        <taxon>Psychromarinibacter</taxon>
    </lineage>
</organism>
<gene>
    <name evidence="9" type="primary">selD</name>
    <name evidence="9" type="ORF">P1J78_11785</name>
</gene>
<keyword evidence="10" id="KW-1185">Reference proteome</keyword>
<dbReference type="InterPro" id="IPR016188">
    <property type="entry name" value="PurM-like_N"/>
</dbReference>
<dbReference type="SUPFAM" id="SSF55326">
    <property type="entry name" value="PurM N-terminal domain-like"/>
    <property type="match status" value="1"/>
</dbReference>
<keyword evidence="1 9" id="KW-0808">Transferase</keyword>
<dbReference type="InterPro" id="IPR036188">
    <property type="entry name" value="FAD/NAD-bd_sf"/>
</dbReference>
<evidence type="ECO:0000259" key="6">
    <source>
        <dbReference type="Pfam" id="PF00586"/>
    </source>
</evidence>
<dbReference type="GO" id="GO:0016260">
    <property type="term" value="P:selenocysteine biosynthetic process"/>
    <property type="evidence" value="ECO:0007669"/>
    <property type="project" value="TreeGrafter"/>
</dbReference>
<dbReference type="Gene3D" id="3.30.1330.10">
    <property type="entry name" value="PurM-like, N-terminal domain"/>
    <property type="match status" value="1"/>
</dbReference>
<dbReference type="Proteomes" id="UP001220964">
    <property type="component" value="Unassembled WGS sequence"/>
</dbReference>
<evidence type="ECO:0000259" key="8">
    <source>
        <dbReference type="Pfam" id="PF07992"/>
    </source>
</evidence>
<dbReference type="EMBL" id="JARGYC010000027">
    <property type="protein sequence ID" value="MDF0601415.1"/>
    <property type="molecule type" value="Genomic_DNA"/>
</dbReference>
<reference evidence="9" key="1">
    <citation type="submission" date="2023-03" db="EMBL/GenBank/DDBJ databases">
        <title>Multiphase analysis and comparison of six strains from genera Psychromarinibacter, Lutimaribacter, and Maritimibacter, including a novel species: Psychromarinibacter sediminicola sp. nov.</title>
        <authorList>
            <person name="Wang Y.-H."/>
            <person name="Ye M.-Q."/>
            <person name="Du Z.-J."/>
        </authorList>
    </citation>
    <scope>NUCLEOTIDE SEQUENCE</scope>
    <source>
        <strain evidence="9">C21-152</strain>
    </source>
</reference>
<dbReference type="InterPro" id="IPR004536">
    <property type="entry name" value="SPS/SelD"/>
</dbReference>
<protein>
    <submittedName>
        <fullName evidence="9">Selenide, water dikinase SelD</fullName>
        <ecNumber evidence="9">2.7.9.3</ecNumber>
    </submittedName>
</protein>
<dbReference type="CDD" id="cd02195">
    <property type="entry name" value="SelD"/>
    <property type="match status" value="1"/>
</dbReference>
<dbReference type="Gene3D" id="3.50.50.100">
    <property type="match status" value="1"/>
</dbReference>
<accession>A0AAE3T8H2</accession>
<dbReference type="GO" id="GO:0004756">
    <property type="term" value="F:selenide, water dikinase activity"/>
    <property type="evidence" value="ECO:0007669"/>
    <property type="project" value="UniProtKB-EC"/>
</dbReference>
<feature type="domain" description="FAD/NAD(P)-binding" evidence="8">
    <location>
        <begin position="12"/>
        <end position="307"/>
    </location>
</feature>
<dbReference type="SUPFAM" id="SSF51905">
    <property type="entry name" value="FAD/NAD(P)-binding domain"/>
    <property type="match status" value="2"/>
</dbReference>
<dbReference type="Gene3D" id="3.90.650.10">
    <property type="entry name" value="PurM-like C-terminal domain"/>
    <property type="match status" value="1"/>
</dbReference>
<dbReference type="GO" id="GO:0016491">
    <property type="term" value="F:oxidoreductase activity"/>
    <property type="evidence" value="ECO:0007669"/>
    <property type="project" value="InterPro"/>
</dbReference>
<evidence type="ECO:0000256" key="2">
    <source>
        <dbReference type="ARBA" id="ARBA00022741"/>
    </source>
</evidence>
<feature type="domain" description="PurM-like C-terminal" evidence="7">
    <location>
        <begin position="554"/>
        <end position="720"/>
    </location>
</feature>
<keyword evidence="4" id="KW-0067">ATP-binding</keyword>
<dbReference type="Pfam" id="PF00586">
    <property type="entry name" value="AIRS"/>
    <property type="match status" value="1"/>
</dbReference>
<dbReference type="InterPro" id="IPR023753">
    <property type="entry name" value="FAD/NAD-binding_dom"/>
</dbReference>
<dbReference type="Pfam" id="PF02769">
    <property type="entry name" value="AIRS_C"/>
    <property type="match status" value="1"/>
</dbReference>
<evidence type="ECO:0000256" key="1">
    <source>
        <dbReference type="ARBA" id="ARBA00022679"/>
    </source>
</evidence>
<comment type="caution">
    <text evidence="9">The sequence shown here is derived from an EMBL/GenBank/DDBJ whole genome shotgun (WGS) entry which is preliminary data.</text>
</comment>
<evidence type="ECO:0000256" key="4">
    <source>
        <dbReference type="ARBA" id="ARBA00022840"/>
    </source>
</evidence>
<evidence type="ECO:0000259" key="7">
    <source>
        <dbReference type="Pfam" id="PF02769"/>
    </source>
</evidence>
<evidence type="ECO:0000256" key="5">
    <source>
        <dbReference type="ARBA" id="ARBA00023266"/>
    </source>
</evidence>
<dbReference type="InterPro" id="IPR036921">
    <property type="entry name" value="PurM-like_N_sf"/>
</dbReference>